<dbReference type="Proteomes" id="UP001157961">
    <property type="component" value="Unassembled WGS sequence"/>
</dbReference>
<proteinExistence type="predicted"/>
<name>A0ABY1N728_9RHOB</name>
<feature type="chain" id="PRO_5045345364" description="DUF4177 domain-containing protein" evidence="1">
    <location>
        <begin position="50"/>
        <end position="123"/>
    </location>
</feature>
<reference evidence="2 3" key="1">
    <citation type="submission" date="2017-05" db="EMBL/GenBank/DDBJ databases">
        <authorList>
            <person name="Varghese N."/>
            <person name="Submissions S."/>
        </authorList>
    </citation>
    <scope>NUCLEOTIDE SEQUENCE [LARGE SCALE GENOMIC DNA]</scope>
    <source>
        <strain evidence="2 3">DSM 29734</strain>
    </source>
</reference>
<evidence type="ECO:0000313" key="2">
    <source>
        <dbReference type="EMBL" id="SMP01509.1"/>
    </source>
</evidence>
<evidence type="ECO:0008006" key="4">
    <source>
        <dbReference type="Google" id="ProtNLM"/>
    </source>
</evidence>
<accession>A0ABY1N728</accession>
<organism evidence="2 3">
    <name type="scientific">Shimia sagamensis</name>
    <dbReference type="NCBI Taxonomy" id="1566352"/>
    <lineage>
        <taxon>Bacteria</taxon>
        <taxon>Pseudomonadati</taxon>
        <taxon>Pseudomonadota</taxon>
        <taxon>Alphaproteobacteria</taxon>
        <taxon>Rhodobacterales</taxon>
        <taxon>Roseobacteraceae</taxon>
    </lineage>
</organism>
<keyword evidence="3" id="KW-1185">Reference proteome</keyword>
<evidence type="ECO:0000256" key="1">
    <source>
        <dbReference type="SAM" id="SignalP"/>
    </source>
</evidence>
<comment type="caution">
    <text evidence="2">The sequence shown here is derived from an EMBL/GenBank/DDBJ whole genome shotgun (WGS) entry which is preliminary data.</text>
</comment>
<evidence type="ECO:0000313" key="3">
    <source>
        <dbReference type="Proteomes" id="UP001157961"/>
    </source>
</evidence>
<dbReference type="EMBL" id="FXTY01000001">
    <property type="protein sequence ID" value="SMP01509.1"/>
    <property type="molecule type" value="Genomic_DNA"/>
</dbReference>
<gene>
    <name evidence="2" type="ORF">SAMN06265373_101145</name>
</gene>
<sequence>MRYQPLTPTWLLNNKDHLRQGLRMKQLMTHSLCIGALVAAFAAPSAALAAECYADYKAKKDTPLRLHYGVIDLKNGCDAGSAKQEVAARIGKDGWTLLNVLSVFDASELSGKEDSAGQFYLRY</sequence>
<protein>
    <recommendedName>
        <fullName evidence="4">DUF4177 domain-containing protein</fullName>
    </recommendedName>
</protein>
<keyword evidence="1" id="KW-0732">Signal</keyword>
<feature type="signal peptide" evidence="1">
    <location>
        <begin position="1"/>
        <end position="49"/>
    </location>
</feature>